<feature type="transmembrane region" description="Helical" evidence="1">
    <location>
        <begin position="196"/>
        <end position="214"/>
    </location>
</feature>
<dbReference type="PANTHER" id="PTHR30590:SF3">
    <property type="entry name" value="HYPOTHETICAL MEMBRANE SPANNING PROTEIN"/>
    <property type="match status" value="1"/>
</dbReference>
<feature type="transmembrane region" description="Helical" evidence="1">
    <location>
        <begin position="26"/>
        <end position="44"/>
    </location>
</feature>
<dbReference type="PANTHER" id="PTHR30590">
    <property type="entry name" value="INNER MEMBRANE PROTEIN"/>
    <property type="match status" value="1"/>
</dbReference>
<feature type="transmembrane region" description="Helical" evidence="1">
    <location>
        <begin position="308"/>
        <end position="328"/>
    </location>
</feature>
<evidence type="ECO:0000313" key="4">
    <source>
        <dbReference type="EMBL" id="NOU85862.1"/>
    </source>
</evidence>
<reference evidence="4 5" key="1">
    <citation type="submission" date="2019-10" db="EMBL/GenBank/DDBJ databases">
        <title>Description of Paenibacillus choica sp. nov.</title>
        <authorList>
            <person name="Carlier A."/>
            <person name="Qi S."/>
        </authorList>
    </citation>
    <scope>NUCLEOTIDE SEQUENCE [LARGE SCALE GENOMIC DNA]</scope>
    <source>
        <strain evidence="4 5">LMG 31460</strain>
    </source>
</reference>
<protein>
    <submittedName>
        <fullName evidence="4">DUF418 domain-containing protein</fullName>
    </submittedName>
</protein>
<keyword evidence="5" id="KW-1185">Reference proteome</keyword>
<keyword evidence="1" id="KW-0812">Transmembrane</keyword>
<keyword evidence="1" id="KW-0472">Membrane</keyword>
<feature type="transmembrane region" description="Helical" evidence="1">
    <location>
        <begin position="122"/>
        <end position="137"/>
    </location>
</feature>
<evidence type="ECO:0000259" key="3">
    <source>
        <dbReference type="Pfam" id="PF07786"/>
    </source>
</evidence>
<feature type="transmembrane region" description="Helical" evidence="1">
    <location>
        <begin position="334"/>
        <end position="354"/>
    </location>
</feature>
<name>A0ABX1YXK3_9BACL</name>
<evidence type="ECO:0000313" key="5">
    <source>
        <dbReference type="Proteomes" id="UP000658690"/>
    </source>
</evidence>
<dbReference type="InterPro" id="IPR052529">
    <property type="entry name" value="Bact_Transport_Assoc"/>
</dbReference>
<feature type="transmembrane region" description="Helical" evidence="1">
    <location>
        <begin position="144"/>
        <end position="162"/>
    </location>
</feature>
<dbReference type="Pfam" id="PF04235">
    <property type="entry name" value="DUF418"/>
    <property type="match status" value="1"/>
</dbReference>
<dbReference type="EMBL" id="WHOC01000045">
    <property type="protein sequence ID" value="NOU85862.1"/>
    <property type="molecule type" value="Genomic_DNA"/>
</dbReference>
<feature type="domain" description="DUF418" evidence="2">
    <location>
        <begin position="266"/>
        <end position="369"/>
    </location>
</feature>
<feature type="domain" description="Heparan-alpha-glucosaminide N-acetyltransferase catalytic" evidence="3">
    <location>
        <begin position="20"/>
        <end position="233"/>
    </location>
</feature>
<feature type="transmembrane region" description="Helical" evidence="1">
    <location>
        <begin position="56"/>
        <end position="79"/>
    </location>
</feature>
<comment type="caution">
    <text evidence="4">The sequence shown here is derived from an EMBL/GenBank/DDBJ whole genome shotgun (WGS) entry which is preliminary data.</text>
</comment>
<proteinExistence type="predicted"/>
<dbReference type="InterPro" id="IPR012429">
    <property type="entry name" value="HGSNAT_cat"/>
</dbReference>
<evidence type="ECO:0000256" key="1">
    <source>
        <dbReference type="SAM" id="Phobius"/>
    </source>
</evidence>
<dbReference type="InterPro" id="IPR007349">
    <property type="entry name" value="DUF418"/>
</dbReference>
<keyword evidence="1" id="KW-1133">Transmembrane helix</keyword>
<feature type="transmembrane region" description="Helical" evidence="1">
    <location>
        <begin position="99"/>
        <end position="116"/>
    </location>
</feature>
<gene>
    <name evidence="4" type="ORF">GC102_08760</name>
</gene>
<accession>A0ABX1YXK3</accession>
<dbReference type="Pfam" id="PF07786">
    <property type="entry name" value="HGSNAT_cat"/>
    <property type="match status" value="1"/>
</dbReference>
<sequence length="370" mass="41856">MAIQCGASVEWGDKYVSGERITGLDFARAISILGMMFVNYKIAMGAEGSGPEWLSWFTSLFEGRASAVFVVLAGIGFTIMTRKARGGDPGLLRKQRVIIWKRSLYLIFLGFLLILFGWSADILHYYALFLFIASFLIRASGKMLLGAAVIIWLSAQWFLLQYDYTAGWDSSFHNYLDFWTVNGFLRNTWFNGFHPAMPWFCFFLVGMWFGRLNFTDTSIRKKWLLISLIAWVGSELISLAALKIGGTYLGTEIAVYLFQTKPMPPNLLYMFSATSSAILVILLCIYLVESKCARGIVQALIETGQMTLTHYVMHVVVGLGILEIFGILENGSLIFSTLYAVAYFVFAIVISLIWKHKFKRGPLEMVMRKF</sequence>
<dbReference type="Proteomes" id="UP000658690">
    <property type="component" value="Unassembled WGS sequence"/>
</dbReference>
<evidence type="ECO:0000259" key="2">
    <source>
        <dbReference type="Pfam" id="PF04235"/>
    </source>
</evidence>
<organism evidence="4 5">
    <name type="scientific">Paenibacillus germinis</name>
    <dbReference type="NCBI Taxonomy" id="2654979"/>
    <lineage>
        <taxon>Bacteria</taxon>
        <taxon>Bacillati</taxon>
        <taxon>Bacillota</taxon>
        <taxon>Bacilli</taxon>
        <taxon>Bacillales</taxon>
        <taxon>Paenibacillaceae</taxon>
        <taxon>Paenibacillus</taxon>
    </lineage>
</organism>
<feature type="transmembrane region" description="Helical" evidence="1">
    <location>
        <begin position="267"/>
        <end position="288"/>
    </location>
</feature>
<feature type="transmembrane region" description="Helical" evidence="1">
    <location>
        <begin position="223"/>
        <end position="242"/>
    </location>
</feature>